<evidence type="ECO:0000256" key="6">
    <source>
        <dbReference type="ARBA" id="ARBA00023136"/>
    </source>
</evidence>
<dbReference type="InterPro" id="IPR003439">
    <property type="entry name" value="ABC_transporter-like_ATP-bd"/>
</dbReference>
<evidence type="ECO:0000313" key="10">
    <source>
        <dbReference type="Proteomes" id="UP000676325"/>
    </source>
</evidence>
<evidence type="ECO:0000256" key="3">
    <source>
        <dbReference type="ARBA" id="ARBA00022741"/>
    </source>
</evidence>
<keyword evidence="4 9" id="KW-0067">ATP-binding</keyword>
<reference evidence="9" key="1">
    <citation type="submission" date="2021-04" db="EMBL/GenBank/DDBJ databases">
        <title>Genome based classification of Actinospica acidithermotolerans sp. nov., an actinobacterium isolated from an Indonesian hot spring.</title>
        <authorList>
            <person name="Kusuma A.B."/>
            <person name="Putra K.E."/>
            <person name="Nafisah S."/>
            <person name="Loh J."/>
            <person name="Nouioui I."/>
            <person name="Goodfellow M."/>
        </authorList>
    </citation>
    <scope>NUCLEOTIDE SEQUENCE</scope>
    <source>
        <strain evidence="9">MGRD01-02</strain>
    </source>
</reference>
<keyword evidence="6 7" id="KW-0472">Membrane</keyword>
<comment type="subcellular location">
    <subcellularLocation>
        <location evidence="1">Cell membrane</location>
        <topology evidence="1">Multi-pass membrane protein</topology>
    </subcellularLocation>
</comment>
<dbReference type="InterPro" id="IPR036640">
    <property type="entry name" value="ABC1_TM_sf"/>
</dbReference>
<evidence type="ECO:0000256" key="4">
    <source>
        <dbReference type="ARBA" id="ARBA00022840"/>
    </source>
</evidence>
<dbReference type="EMBL" id="JAGSOH010000016">
    <property type="protein sequence ID" value="MBR7826341.1"/>
    <property type="molecule type" value="Genomic_DNA"/>
</dbReference>
<dbReference type="Proteomes" id="UP000676325">
    <property type="component" value="Unassembled WGS sequence"/>
</dbReference>
<dbReference type="InterPro" id="IPR039421">
    <property type="entry name" value="Type_1_exporter"/>
</dbReference>
<name>A0A941E761_9ACTN</name>
<evidence type="ECO:0000313" key="9">
    <source>
        <dbReference type="EMBL" id="MBR7826341.1"/>
    </source>
</evidence>
<comment type="caution">
    <text evidence="9">The sequence shown here is derived from an EMBL/GenBank/DDBJ whole genome shotgun (WGS) entry which is preliminary data.</text>
</comment>
<dbReference type="Pfam" id="PF00005">
    <property type="entry name" value="ABC_tran"/>
    <property type="match status" value="1"/>
</dbReference>
<protein>
    <submittedName>
        <fullName evidence="9">ABC transporter ATP-binding protein</fullName>
    </submittedName>
</protein>
<dbReference type="SMART" id="SM00382">
    <property type="entry name" value="AAA"/>
    <property type="match status" value="1"/>
</dbReference>
<accession>A0A941E761</accession>
<dbReference type="PANTHER" id="PTHR24221">
    <property type="entry name" value="ATP-BINDING CASSETTE SUB-FAMILY B"/>
    <property type="match status" value="1"/>
</dbReference>
<dbReference type="PANTHER" id="PTHR24221:SF654">
    <property type="entry name" value="ATP-BINDING CASSETTE SUB-FAMILY B MEMBER 6"/>
    <property type="match status" value="1"/>
</dbReference>
<evidence type="ECO:0000256" key="2">
    <source>
        <dbReference type="ARBA" id="ARBA00022692"/>
    </source>
</evidence>
<feature type="domain" description="ABC transporter" evidence="8">
    <location>
        <begin position="352"/>
        <end position="592"/>
    </location>
</feature>
<dbReference type="Gene3D" id="3.40.50.300">
    <property type="entry name" value="P-loop containing nucleotide triphosphate hydrolases"/>
    <property type="match status" value="1"/>
</dbReference>
<gene>
    <name evidence="9" type="ORF">KDK95_08515</name>
</gene>
<dbReference type="AlphaFoldDB" id="A0A941E761"/>
<keyword evidence="3" id="KW-0547">Nucleotide-binding</keyword>
<sequence length="611" mass="66631">MVLNDERRERLRIRRQLVGLLRDGGGVATALFCLIQLANGVLPALTALATAAVVGSVGHGTGTSRIVVPLTLLAAALIVGQVLSAIQFPTSLVIQSRIDLAHRERVAELASRSSTITVLEQPAVQDLIATVNAEPSTWIEKTPGQGSTAQLMLIVRYFGLVSSALVLARFSWWLVPVLVVPAFAYRAFAQHQWLNHFTIWARGISHHRRYQYWGKLAAAPAEGKEIRVFGLDEWVSRTGQNHGLTHMRPVWEDDYRAARAKWLQSVLVFVPLLLAFLAVGIQTEHGHSSLATETVVLTAAWAVFQAMGNTFDSVAVQGVMPVMRAYNALTSALADDAPAVTDAAPLSHTPTLTFDDVSFRYPGSSRDILKGLALDIAPGDLVALVGMNGAGKSTLTKLLAGLYEPTAGSIRADGRDITEIGYTAWRRELAIVFQDFVRYPLSARENVALGADIDQAALDAAAREAGFDEVLARLPAGWDTPLSKERAGGVDLSGGQWQQVVLTRAIYAVKRGAKVLVLDEPTAHLDVRTEFEVFERLARLARDATVILISHRLSTVRQADRIVLLGSGRILESGTHDELMALDGRYADMFNIQAERFREGYDDRVEEGELL</sequence>
<keyword evidence="5 7" id="KW-1133">Transmembrane helix</keyword>
<dbReference type="GO" id="GO:0034040">
    <property type="term" value="F:ATPase-coupled lipid transmembrane transporter activity"/>
    <property type="evidence" value="ECO:0007669"/>
    <property type="project" value="TreeGrafter"/>
</dbReference>
<dbReference type="InterPro" id="IPR003593">
    <property type="entry name" value="AAA+_ATPase"/>
</dbReference>
<evidence type="ECO:0000256" key="5">
    <source>
        <dbReference type="ARBA" id="ARBA00022989"/>
    </source>
</evidence>
<organism evidence="9 10">
    <name type="scientific">Actinospica acidithermotolerans</name>
    <dbReference type="NCBI Taxonomy" id="2828514"/>
    <lineage>
        <taxon>Bacteria</taxon>
        <taxon>Bacillati</taxon>
        <taxon>Actinomycetota</taxon>
        <taxon>Actinomycetes</taxon>
        <taxon>Catenulisporales</taxon>
        <taxon>Actinospicaceae</taxon>
        <taxon>Actinospica</taxon>
    </lineage>
</organism>
<dbReference type="SUPFAM" id="SSF90123">
    <property type="entry name" value="ABC transporter transmembrane region"/>
    <property type="match status" value="1"/>
</dbReference>
<evidence type="ECO:0000256" key="1">
    <source>
        <dbReference type="ARBA" id="ARBA00004651"/>
    </source>
</evidence>
<feature type="transmembrane region" description="Helical" evidence="7">
    <location>
        <begin position="21"/>
        <end position="54"/>
    </location>
</feature>
<keyword evidence="10" id="KW-1185">Reference proteome</keyword>
<evidence type="ECO:0000259" key="8">
    <source>
        <dbReference type="PROSITE" id="PS50893"/>
    </source>
</evidence>
<evidence type="ECO:0000256" key="7">
    <source>
        <dbReference type="SAM" id="Phobius"/>
    </source>
</evidence>
<dbReference type="SUPFAM" id="SSF52540">
    <property type="entry name" value="P-loop containing nucleoside triphosphate hydrolases"/>
    <property type="match status" value="1"/>
</dbReference>
<keyword evidence="2 7" id="KW-0812">Transmembrane</keyword>
<feature type="transmembrane region" description="Helical" evidence="7">
    <location>
        <begin position="66"/>
        <end position="88"/>
    </location>
</feature>
<dbReference type="InterPro" id="IPR027417">
    <property type="entry name" value="P-loop_NTPase"/>
</dbReference>
<dbReference type="GO" id="GO:0016887">
    <property type="term" value="F:ATP hydrolysis activity"/>
    <property type="evidence" value="ECO:0007669"/>
    <property type="project" value="InterPro"/>
</dbReference>
<dbReference type="GO" id="GO:0005524">
    <property type="term" value="F:ATP binding"/>
    <property type="evidence" value="ECO:0007669"/>
    <property type="project" value="UniProtKB-KW"/>
</dbReference>
<feature type="transmembrane region" description="Helical" evidence="7">
    <location>
        <begin position="154"/>
        <end position="175"/>
    </location>
</feature>
<dbReference type="Gene3D" id="1.20.1560.10">
    <property type="entry name" value="ABC transporter type 1, transmembrane domain"/>
    <property type="match status" value="1"/>
</dbReference>
<proteinExistence type="predicted"/>
<dbReference type="RefSeq" id="WP_212517491.1">
    <property type="nucleotide sequence ID" value="NZ_JAGSOH010000016.1"/>
</dbReference>
<dbReference type="PROSITE" id="PS50893">
    <property type="entry name" value="ABC_TRANSPORTER_2"/>
    <property type="match status" value="1"/>
</dbReference>
<dbReference type="GO" id="GO:0005886">
    <property type="term" value="C:plasma membrane"/>
    <property type="evidence" value="ECO:0007669"/>
    <property type="project" value="UniProtKB-SubCell"/>
</dbReference>